<proteinExistence type="inferred from homology"/>
<dbReference type="Proteomes" id="UP001529085">
    <property type="component" value="Unassembled WGS sequence"/>
</dbReference>
<comment type="caution">
    <text evidence="3">The sequence shown here is derived from an EMBL/GenBank/DDBJ whole genome shotgun (WGS) entry which is preliminary data.</text>
</comment>
<accession>A0ABT6FZK9</accession>
<organism evidence="3 4">
    <name type="scientific">Winogradskyella marincola</name>
    <dbReference type="NCBI Taxonomy" id="3037795"/>
    <lineage>
        <taxon>Bacteria</taxon>
        <taxon>Pseudomonadati</taxon>
        <taxon>Bacteroidota</taxon>
        <taxon>Flavobacteriia</taxon>
        <taxon>Flavobacteriales</taxon>
        <taxon>Flavobacteriaceae</taxon>
        <taxon>Winogradskyella</taxon>
    </lineage>
</organism>
<dbReference type="SMART" id="SM00935">
    <property type="entry name" value="OmpH"/>
    <property type="match status" value="1"/>
</dbReference>
<evidence type="ECO:0000256" key="1">
    <source>
        <dbReference type="ARBA" id="ARBA00009091"/>
    </source>
</evidence>
<dbReference type="Gene3D" id="3.30.910.20">
    <property type="entry name" value="Skp domain"/>
    <property type="match status" value="1"/>
</dbReference>
<keyword evidence="2" id="KW-0732">Signal</keyword>
<keyword evidence="4" id="KW-1185">Reference proteome</keyword>
<sequence length="176" mass="20036">MKKIVVALVTLAIFTSCQKQDKIAFVDNAKVVKEFNKKKDFEAKFQIKIDAFNKKADSLDKAIQMEAQAFQTRAQKMNQSKAEQEYQALRQKKQMQDYQLGNEEKMLQVEGQKEIDTLVKQVKAFVKDYGKKNGYTFILGANEAGSVMYGADDKDITEDVIKALNGDTKEESKTKE</sequence>
<evidence type="ECO:0000313" key="3">
    <source>
        <dbReference type="EMBL" id="MDG4715224.1"/>
    </source>
</evidence>
<dbReference type="InterPro" id="IPR024930">
    <property type="entry name" value="Skp_dom_sf"/>
</dbReference>
<dbReference type="PROSITE" id="PS51257">
    <property type="entry name" value="PROKAR_LIPOPROTEIN"/>
    <property type="match status" value="1"/>
</dbReference>
<dbReference type="PANTHER" id="PTHR35089">
    <property type="entry name" value="CHAPERONE PROTEIN SKP"/>
    <property type="match status" value="1"/>
</dbReference>
<reference evidence="3 4" key="1">
    <citation type="submission" date="2023-03" db="EMBL/GenBank/DDBJ databases">
        <title>Strain YYF002 represents a novel species in the genus Winogradskyella isolated from seawater.</title>
        <authorList>
            <person name="Fu Z.-Y."/>
        </authorList>
    </citation>
    <scope>NUCLEOTIDE SEQUENCE [LARGE SCALE GENOMIC DNA]</scope>
    <source>
        <strain evidence="3 4">YYF002</strain>
    </source>
</reference>
<dbReference type="SUPFAM" id="SSF111384">
    <property type="entry name" value="OmpH-like"/>
    <property type="match status" value="1"/>
</dbReference>
<protein>
    <submittedName>
        <fullName evidence="3">OmpH family outer membrane protein</fullName>
    </submittedName>
</protein>
<dbReference type="RefSeq" id="WP_278004685.1">
    <property type="nucleotide sequence ID" value="NZ_JARSBN010000002.1"/>
</dbReference>
<comment type="similarity">
    <text evidence="1">Belongs to the Skp family.</text>
</comment>
<dbReference type="Pfam" id="PF03938">
    <property type="entry name" value="OmpH"/>
    <property type="match status" value="1"/>
</dbReference>
<dbReference type="PANTHER" id="PTHR35089:SF1">
    <property type="entry name" value="CHAPERONE PROTEIN SKP"/>
    <property type="match status" value="1"/>
</dbReference>
<dbReference type="InterPro" id="IPR005632">
    <property type="entry name" value="Chaperone_Skp"/>
</dbReference>
<evidence type="ECO:0000313" key="4">
    <source>
        <dbReference type="Proteomes" id="UP001529085"/>
    </source>
</evidence>
<dbReference type="EMBL" id="JARSBN010000002">
    <property type="protein sequence ID" value="MDG4715224.1"/>
    <property type="molecule type" value="Genomic_DNA"/>
</dbReference>
<name>A0ABT6FZK9_9FLAO</name>
<gene>
    <name evidence="3" type="ORF">P7122_05025</name>
</gene>
<evidence type="ECO:0000256" key="2">
    <source>
        <dbReference type="ARBA" id="ARBA00022729"/>
    </source>
</evidence>